<keyword evidence="4" id="KW-1185">Reference proteome</keyword>
<dbReference type="AlphaFoldDB" id="A0A0C3S264"/>
<evidence type="ECO:0000259" key="2">
    <source>
        <dbReference type="SMART" id="SM00355"/>
    </source>
</evidence>
<feature type="compositionally biased region" description="Basic and acidic residues" evidence="1">
    <location>
        <begin position="110"/>
        <end position="121"/>
    </location>
</feature>
<dbReference type="Gene3D" id="3.30.160.60">
    <property type="entry name" value="Classic Zinc Finger"/>
    <property type="match status" value="1"/>
</dbReference>
<evidence type="ECO:0000313" key="4">
    <source>
        <dbReference type="Proteomes" id="UP000053257"/>
    </source>
</evidence>
<dbReference type="HOGENOM" id="CLU_067160_0_0_1"/>
<feature type="domain" description="C2H2-type" evidence="2">
    <location>
        <begin position="61"/>
        <end position="83"/>
    </location>
</feature>
<dbReference type="EMBL" id="KN840606">
    <property type="protein sequence ID" value="KIP03652.1"/>
    <property type="molecule type" value="Genomic_DNA"/>
</dbReference>
<feature type="domain" description="C2H2-type" evidence="2">
    <location>
        <begin position="21"/>
        <end position="43"/>
    </location>
</feature>
<evidence type="ECO:0000313" key="3">
    <source>
        <dbReference type="EMBL" id="KIP03652.1"/>
    </source>
</evidence>
<reference evidence="3 4" key="1">
    <citation type="journal article" date="2014" name="PLoS Genet.">
        <title>Analysis of the Phlebiopsis gigantea genome, transcriptome and secretome provides insight into its pioneer colonization strategies of wood.</title>
        <authorList>
            <person name="Hori C."/>
            <person name="Ishida T."/>
            <person name="Igarashi K."/>
            <person name="Samejima M."/>
            <person name="Suzuki H."/>
            <person name="Master E."/>
            <person name="Ferreira P."/>
            <person name="Ruiz-Duenas F.J."/>
            <person name="Held B."/>
            <person name="Canessa P."/>
            <person name="Larrondo L.F."/>
            <person name="Schmoll M."/>
            <person name="Druzhinina I.S."/>
            <person name="Kubicek C.P."/>
            <person name="Gaskell J.A."/>
            <person name="Kersten P."/>
            <person name="St John F."/>
            <person name="Glasner J."/>
            <person name="Sabat G."/>
            <person name="Splinter BonDurant S."/>
            <person name="Syed K."/>
            <person name="Yadav J."/>
            <person name="Mgbeahuruike A.C."/>
            <person name="Kovalchuk A."/>
            <person name="Asiegbu F.O."/>
            <person name="Lackner G."/>
            <person name="Hoffmeister D."/>
            <person name="Rencoret J."/>
            <person name="Gutierrez A."/>
            <person name="Sun H."/>
            <person name="Lindquist E."/>
            <person name="Barry K."/>
            <person name="Riley R."/>
            <person name="Grigoriev I.V."/>
            <person name="Henrissat B."/>
            <person name="Kues U."/>
            <person name="Berka R.M."/>
            <person name="Martinez A.T."/>
            <person name="Covert S.F."/>
            <person name="Blanchette R.A."/>
            <person name="Cullen D."/>
        </authorList>
    </citation>
    <scope>NUCLEOTIDE SEQUENCE [LARGE SCALE GENOMIC DNA]</scope>
    <source>
        <strain evidence="3 4">11061_1 CR5-6</strain>
    </source>
</reference>
<protein>
    <recommendedName>
        <fullName evidence="2">C2H2-type domain-containing protein</fullName>
    </recommendedName>
</protein>
<dbReference type="SMART" id="SM00355">
    <property type="entry name" value="ZnF_C2H2"/>
    <property type="match status" value="2"/>
</dbReference>
<accession>A0A0C3S264</accession>
<name>A0A0C3S264_PHLG1</name>
<feature type="compositionally biased region" description="Basic residues" evidence="1">
    <location>
        <begin position="125"/>
        <end position="134"/>
    </location>
</feature>
<organism evidence="3 4">
    <name type="scientific">Phlebiopsis gigantea (strain 11061_1 CR5-6)</name>
    <name type="common">White-rot fungus</name>
    <name type="synonym">Peniophora gigantea</name>
    <dbReference type="NCBI Taxonomy" id="745531"/>
    <lineage>
        <taxon>Eukaryota</taxon>
        <taxon>Fungi</taxon>
        <taxon>Dikarya</taxon>
        <taxon>Basidiomycota</taxon>
        <taxon>Agaricomycotina</taxon>
        <taxon>Agaricomycetes</taxon>
        <taxon>Polyporales</taxon>
        <taxon>Phanerochaetaceae</taxon>
        <taxon>Phlebiopsis</taxon>
    </lineage>
</organism>
<sequence>MAPNHSDPVSPKYQWVAGNPQPCQVCTVNIWDAAHWISHMKTHKEELELSDSDKRRYKARYRCPLCKQTSNAWWRLKDHFARHFLGCKPYQCTEMIPVVDPEARNSTGTRVERCPHREVDPSRLNVHRVRRHGHQPQPRVPKASNDISNSGQATRSSSSDRRAAHNLKSSPYSKSYPSPRTRRAAQLERHAASDDFSSPSSSKLAPDMPRYPGNYNAEPNLNCATPEYSLAPLPASYGAKFGGATLDYSLDLSPASTSSPLSFSTYSTPQPTDFGLGVTYPSPSPSPSYPWSTPLPQSSYMATSSPPTTGLSIGAYANEGPSWDSLDLWLSGLSREAKQTIDREMEIFARTLGL</sequence>
<evidence type="ECO:0000256" key="1">
    <source>
        <dbReference type="SAM" id="MobiDB-lite"/>
    </source>
</evidence>
<proteinExistence type="predicted"/>
<dbReference type="InterPro" id="IPR013087">
    <property type="entry name" value="Znf_C2H2_type"/>
</dbReference>
<feature type="compositionally biased region" description="Low complexity" evidence="1">
    <location>
        <begin position="168"/>
        <end position="179"/>
    </location>
</feature>
<gene>
    <name evidence="3" type="ORF">PHLGIDRAFT_229557</name>
</gene>
<dbReference type="Proteomes" id="UP000053257">
    <property type="component" value="Unassembled WGS sequence"/>
</dbReference>
<feature type="region of interest" description="Disordered" evidence="1">
    <location>
        <begin position="103"/>
        <end position="213"/>
    </location>
</feature>